<dbReference type="EMBL" id="WIGN01000035">
    <property type="protein sequence ID" value="KAF6815459.1"/>
    <property type="molecule type" value="Genomic_DNA"/>
</dbReference>
<sequence>MPSPAPPPKPPIPITTLSSRHRGLLLAATAVTAVVFGIRYQAASMRTNELNQRARAPYHVTVDRSGGGV</sequence>
<dbReference type="Proteomes" id="UP000652219">
    <property type="component" value="Unassembled WGS sequence"/>
</dbReference>
<keyword evidence="1" id="KW-0812">Transmembrane</keyword>
<keyword evidence="1" id="KW-0472">Membrane</keyword>
<evidence type="ECO:0000313" key="3">
    <source>
        <dbReference type="Proteomes" id="UP000652219"/>
    </source>
</evidence>
<proteinExistence type="predicted"/>
<protein>
    <submittedName>
        <fullName evidence="2">Uncharacterized protein</fullName>
    </submittedName>
</protein>
<keyword evidence="3" id="KW-1185">Reference proteome</keyword>
<reference evidence="2 3" key="1">
    <citation type="journal article" date="2020" name="Phytopathology">
        <title>Genome Sequence Resources of Colletotrichum truncatum, C. plurivorum, C. musicola, and C. sojae: Four Species Pathogenic to Soybean (Glycine max).</title>
        <authorList>
            <person name="Rogerio F."/>
            <person name="Boufleur T.R."/>
            <person name="Ciampi-Guillardi M."/>
            <person name="Sukno S.A."/>
            <person name="Thon M.R."/>
            <person name="Massola Junior N.S."/>
            <person name="Baroncelli R."/>
        </authorList>
    </citation>
    <scope>NUCLEOTIDE SEQUENCE [LARGE SCALE GENOMIC DNA]</scope>
    <source>
        <strain evidence="2 3">LFN0009</strain>
    </source>
</reference>
<gene>
    <name evidence="2" type="ORF">CSOJ01_03542</name>
</gene>
<keyword evidence="1" id="KW-1133">Transmembrane helix</keyword>
<evidence type="ECO:0000256" key="1">
    <source>
        <dbReference type="SAM" id="Phobius"/>
    </source>
</evidence>
<comment type="caution">
    <text evidence="2">The sequence shown here is derived from an EMBL/GenBank/DDBJ whole genome shotgun (WGS) entry which is preliminary data.</text>
</comment>
<dbReference type="AlphaFoldDB" id="A0A8H6JLK5"/>
<feature type="transmembrane region" description="Helical" evidence="1">
    <location>
        <begin position="20"/>
        <end position="38"/>
    </location>
</feature>
<name>A0A8H6JLK5_9PEZI</name>
<organism evidence="2 3">
    <name type="scientific">Colletotrichum sojae</name>
    <dbReference type="NCBI Taxonomy" id="2175907"/>
    <lineage>
        <taxon>Eukaryota</taxon>
        <taxon>Fungi</taxon>
        <taxon>Dikarya</taxon>
        <taxon>Ascomycota</taxon>
        <taxon>Pezizomycotina</taxon>
        <taxon>Sordariomycetes</taxon>
        <taxon>Hypocreomycetidae</taxon>
        <taxon>Glomerellales</taxon>
        <taxon>Glomerellaceae</taxon>
        <taxon>Colletotrichum</taxon>
        <taxon>Colletotrichum orchidearum species complex</taxon>
    </lineage>
</organism>
<evidence type="ECO:0000313" key="2">
    <source>
        <dbReference type="EMBL" id="KAF6815459.1"/>
    </source>
</evidence>
<accession>A0A8H6JLK5</accession>